<evidence type="ECO:0000256" key="1">
    <source>
        <dbReference type="SAM" id="MobiDB-lite"/>
    </source>
</evidence>
<comment type="caution">
    <text evidence="3">The sequence shown here is derived from an EMBL/GenBank/DDBJ whole genome shotgun (WGS) entry which is preliminary data.</text>
</comment>
<dbReference type="InterPro" id="IPR025566">
    <property type="entry name" value="DUF4331"/>
</dbReference>
<feature type="compositionally biased region" description="Polar residues" evidence="1">
    <location>
        <begin position="408"/>
        <end position="422"/>
    </location>
</feature>
<keyword evidence="2" id="KW-1133">Transmembrane helix</keyword>
<dbReference type="Proteomes" id="UP001204953">
    <property type="component" value="Unassembled WGS sequence"/>
</dbReference>
<evidence type="ECO:0000313" key="3">
    <source>
        <dbReference type="EMBL" id="MCP2728349.1"/>
    </source>
</evidence>
<dbReference type="RefSeq" id="WP_254011146.1">
    <property type="nucleotide sequence ID" value="NZ_JAMZMM010000050.1"/>
</dbReference>
<keyword evidence="4" id="KW-1185">Reference proteome</keyword>
<dbReference type="Pfam" id="PF14224">
    <property type="entry name" value="DUF4331"/>
    <property type="match status" value="1"/>
</dbReference>
<feature type="transmembrane region" description="Helical" evidence="2">
    <location>
        <begin position="31"/>
        <end position="52"/>
    </location>
</feature>
<evidence type="ECO:0000313" key="4">
    <source>
        <dbReference type="Proteomes" id="UP001204953"/>
    </source>
</evidence>
<keyword evidence="2" id="KW-0812">Transmembrane</keyword>
<evidence type="ECO:0000256" key="2">
    <source>
        <dbReference type="SAM" id="Phobius"/>
    </source>
</evidence>
<reference evidence="3" key="1">
    <citation type="submission" date="2022-06" db="EMBL/GenBank/DDBJ databases">
        <title>New cyanobacteria of genus Symplocastrum in benthos of Lake Baikal.</title>
        <authorList>
            <person name="Sorokovikova E."/>
            <person name="Tikhonova I."/>
            <person name="Krasnopeev A."/>
            <person name="Evseev P."/>
            <person name="Gladkikh A."/>
            <person name="Belykh O."/>
        </authorList>
    </citation>
    <scope>NUCLEOTIDE SEQUENCE</scope>
    <source>
        <strain evidence="3">BBK-W-15</strain>
    </source>
</reference>
<gene>
    <name evidence="3" type="ORF">NJ959_07655</name>
</gene>
<name>A0AAE3GQJ6_9CYAN</name>
<feature type="region of interest" description="Disordered" evidence="1">
    <location>
        <begin position="408"/>
        <end position="428"/>
    </location>
</feature>
<keyword evidence="2" id="KW-0472">Membrane</keyword>
<protein>
    <submittedName>
        <fullName evidence="3">DUF4331 domain-containing protein</fullName>
    </submittedName>
</protein>
<dbReference type="AlphaFoldDB" id="A0AAE3GQJ6"/>
<dbReference type="EMBL" id="JAMZMM010000050">
    <property type="protein sequence ID" value="MCP2728349.1"/>
    <property type="molecule type" value="Genomic_DNA"/>
</dbReference>
<organism evidence="3 4">
    <name type="scientific">Limnofasciculus baicalensis BBK-W-15</name>
    <dbReference type="NCBI Taxonomy" id="2699891"/>
    <lineage>
        <taxon>Bacteria</taxon>
        <taxon>Bacillati</taxon>
        <taxon>Cyanobacteriota</taxon>
        <taxon>Cyanophyceae</taxon>
        <taxon>Coleofasciculales</taxon>
        <taxon>Coleofasciculaceae</taxon>
        <taxon>Limnofasciculus</taxon>
        <taxon>Limnofasciculus baicalensis</taxon>
    </lineage>
</organism>
<proteinExistence type="predicted"/>
<accession>A0AAE3GQJ6</accession>
<sequence>MPETTTKSPQQSQESSILKLALLKANPKNRVFPVILGFLLIFGIGAIASLTFGTAIKASDHDDGEVDTKGRNLNLTDLYVFREKDQNPSAKDGDLILVMNTNPRSVARQQYYFSTRARYEFNISRVSNNDGTPTGKPDVTLRFEFGSPNSNKEQEIKVTAIRDGNTIAATGKTTPLGANPNSSPKINQISLGESQLAVFAGLREDPFFFDVEQYFRVRAGALGIGPQVGFRPVNQAVDFAKGYNVNTIVVRVPSKLLQGATSAKIFDVWETISVPGANGKFNQVERLARPAINEGLVVTNDLLNALNSVGPDFEAAALAGQQPAANIAGPIVAEAKNTLVKFGNSDSRANALLGAFLPDVMRIDTTKVSGYRATPDAVNAQGSPITGRLLKDDAIDVTLSVVAGQPLSDNVSYEGTPGNPSQGHKPLVSSFPYLALPN</sequence>